<dbReference type="PROSITE" id="PS50817">
    <property type="entry name" value="INTEIN_N_TER"/>
    <property type="match status" value="1"/>
</dbReference>
<accession>A0A380B2X6</accession>
<name>A0A380B2X6_9GAMM</name>
<sequence>MITQGYTSDEKTIVKNVISKYSNAGLFIIEPGDPLLVSFYDIQLKLAGLTPGNTPQFTQCWQQAKRLKLSAGRLSDAGNGSAQPVYSIVRLDSTDGRNYRANAIGSLPVSATNVTQTLGLFDGEAANVGPVNYNQAYVYAADCALSADGVYPGSQIAADYPVTVIYTFAQTIGNQTVYGAEIITSQSYPKNIYNESPRSLINPNEIKICLTRDEADCDYRNNYDGSVRVPIKGNITYLGQIELNGGQPVKASNTIYLIRTRAGGDPVTPFGNYNIFNSANTRIIGDNISWDLDWLRFNQVDFDSGEWIYYVFKVILNVDGKSIATFITNAPKSLEPDQRFLNTELLKPMRIVYGCLAENTRILMQDGGEKSISDLAIGEYVLSRNNIPLRIEAITNGQERNFIEITTQNSKGKIRTITSSLGHPFITSAGVVIARELNHTSKLITLEGECEIISIEQQQGELKVYNLQLTAEAPVDKCLYDDNTLYANGILVGDLQMQRIYEDEYYQRPVNILSKLPKEWHQDYQNHLNAAGK</sequence>
<dbReference type="Gene3D" id="2.170.16.10">
    <property type="entry name" value="Hedgehog/Intein (Hint) domain"/>
    <property type="match status" value="1"/>
</dbReference>
<gene>
    <name evidence="2" type="ORF">NCTC11544_05384</name>
</gene>
<evidence type="ECO:0000313" key="2">
    <source>
        <dbReference type="EMBL" id="SUI91068.1"/>
    </source>
</evidence>
<dbReference type="InterPro" id="IPR006141">
    <property type="entry name" value="Intein_N"/>
</dbReference>
<dbReference type="InterPro" id="IPR036844">
    <property type="entry name" value="Hint_dom_sf"/>
</dbReference>
<dbReference type="InterPro" id="IPR003587">
    <property type="entry name" value="Hint_dom_N"/>
</dbReference>
<protein>
    <submittedName>
        <fullName evidence="2">Hom_end-associated Hint</fullName>
    </submittedName>
</protein>
<dbReference type="SMART" id="SM00306">
    <property type="entry name" value="HintN"/>
    <property type="match status" value="1"/>
</dbReference>
<dbReference type="GO" id="GO:0016539">
    <property type="term" value="P:intein-mediated protein splicing"/>
    <property type="evidence" value="ECO:0007669"/>
    <property type="project" value="InterPro"/>
</dbReference>
<dbReference type="CDD" id="cd00081">
    <property type="entry name" value="Hint"/>
    <property type="match status" value="1"/>
</dbReference>
<dbReference type="SUPFAM" id="SSF51294">
    <property type="entry name" value="Hedgehog/intein (Hint) domain"/>
    <property type="match status" value="1"/>
</dbReference>
<dbReference type="Proteomes" id="UP000255529">
    <property type="component" value="Unassembled WGS sequence"/>
</dbReference>
<dbReference type="EMBL" id="UGYN01000002">
    <property type="protein sequence ID" value="SUI91068.1"/>
    <property type="molecule type" value="Genomic_DNA"/>
</dbReference>
<proteinExistence type="predicted"/>
<reference evidence="2 3" key="1">
    <citation type="submission" date="2018-06" db="EMBL/GenBank/DDBJ databases">
        <authorList>
            <consortium name="Pathogen Informatics"/>
            <person name="Doyle S."/>
        </authorList>
    </citation>
    <scope>NUCLEOTIDE SEQUENCE [LARGE SCALE GENOMIC DNA]</scope>
    <source>
        <strain evidence="2 3">NCTC11544</strain>
    </source>
</reference>
<dbReference type="AlphaFoldDB" id="A0A380B2X6"/>
<evidence type="ECO:0000313" key="3">
    <source>
        <dbReference type="Proteomes" id="UP000255529"/>
    </source>
</evidence>
<organism evidence="2 3">
    <name type="scientific">Serratia quinivorans</name>
    <dbReference type="NCBI Taxonomy" id="137545"/>
    <lineage>
        <taxon>Bacteria</taxon>
        <taxon>Pseudomonadati</taxon>
        <taxon>Pseudomonadota</taxon>
        <taxon>Gammaproteobacteria</taxon>
        <taxon>Enterobacterales</taxon>
        <taxon>Yersiniaceae</taxon>
        <taxon>Serratia</taxon>
    </lineage>
</organism>
<evidence type="ECO:0000259" key="1">
    <source>
        <dbReference type="SMART" id="SM00306"/>
    </source>
</evidence>
<feature type="domain" description="Hint" evidence="1">
    <location>
        <begin position="353"/>
        <end position="447"/>
    </location>
</feature>